<evidence type="ECO:0000256" key="1">
    <source>
        <dbReference type="ARBA" id="ARBA00022723"/>
    </source>
</evidence>
<keyword evidence="1" id="KW-0479">Metal-binding</keyword>
<proteinExistence type="predicted"/>
<evidence type="ECO:0000256" key="5">
    <source>
        <dbReference type="SAM" id="MobiDB-lite"/>
    </source>
</evidence>
<dbReference type="GeneID" id="59323605"/>
<evidence type="ECO:0000256" key="2">
    <source>
        <dbReference type="ARBA" id="ARBA00022771"/>
    </source>
</evidence>
<protein>
    <recommendedName>
        <fullName evidence="6">GATA-type domain-containing protein</fullName>
    </recommendedName>
</protein>
<feature type="compositionally biased region" description="Basic residues" evidence="5">
    <location>
        <begin position="397"/>
        <end position="406"/>
    </location>
</feature>
<dbReference type="EMBL" id="CP059246">
    <property type="protein sequence ID" value="QLL30508.1"/>
    <property type="molecule type" value="Genomic_DNA"/>
</dbReference>
<keyword evidence="3" id="KW-0862">Zinc</keyword>
<dbReference type="InterPro" id="IPR051140">
    <property type="entry name" value="GATA_TF"/>
</dbReference>
<dbReference type="SMART" id="SM00401">
    <property type="entry name" value="ZnF_GATA"/>
    <property type="match status" value="1"/>
</dbReference>
<organism evidence="7 8">
    <name type="scientific">Torulaspora globosa</name>
    <dbReference type="NCBI Taxonomy" id="48254"/>
    <lineage>
        <taxon>Eukaryota</taxon>
        <taxon>Fungi</taxon>
        <taxon>Dikarya</taxon>
        <taxon>Ascomycota</taxon>
        <taxon>Saccharomycotina</taxon>
        <taxon>Saccharomycetes</taxon>
        <taxon>Saccharomycetales</taxon>
        <taxon>Saccharomycetaceae</taxon>
        <taxon>Torulaspora</taxon>
    </lineage>
</organism>
<dbReference type="AlphaFoldDB" id="A0A7G3ZAH2"/>
<dbReference type="OrthoDB" id="2162994at2759"/>
<dbReference type="PROSITE" id="PS00344">
    <property type="entry name" value="GATA_ZN_FINGER_1"/>
    <property type="match status" value="1"/>
</dbReference>
<dbReference type="Proteomes" id="UP000515788">
    <property type="component" value="Chromosome 1"/>
</dbReference>
<evidence type="ECO:0000313" key="7">
    <source>
        <dbReference type="EMBL" id="QLL30508.1"/>
    </source>
</evidence>
<feature type="region of interest" description="Disordered" evidence="5">
    <location>
        <begin position="297"/>
        <end position="328"/>
    </location>
</feature>
<feature type="compositionally biased region" description="Basic and acidic residues" evidence="5">
    <location>
        <begin position="305"/>
        <end position="323"/>
    </location>
</feature>
<evidence type="ECO:0000259" key="6">
    <source>
        <dbReference type="PROSITE" id="PS50114"/>
    </source>
</evidence>
<dbReference type="SUPFAM" id="SSF57716">
    <property type="entry name" value="Glucocorticoid receptor-like (DNA-binding domain)"/>
    <property type="match status" value="1"/>
</dbReference>
<gene>
    <name evidence="7" type="ORF">HG536_0A03260</name>
</gene>
<feature type="compositionally biased region" description="Polar residues" evidence="5">
    <location>
        <begin position="59"/>
        <end position="83"/>
    </location>
</feature>
<feature type="compositionally biased region" description="Basic and acidic residues" evidence="5">
    <location>
        <begin position="407"/>
        <end position="418"/>
    </location>
</feature>
<dbReference type="PANTHER" id="PTHR45658">
    <property type="entry name" value="GATA TRANSCRIPTION FACTOR"/>
    <property type="match status" value="1"/>
</dbReference>
<dbReference type="GO" id="GO:0008270">
    <property type="term" value="F:zinc ion binding"/>
    <property type="evidence" value="ECO:0007669"/>
    <property type="project" value="UniProtKB-KW"/>
</dbReference>
<reference evidence="7 8" key="1">
    <citation type="submission" date="2020-06" db="EMBL/GenBank/DDBJ databases">
        <title>The yeast mating-type switching endonuclease HO is a domesticated member of an unorthodox homing genetic element family.</title>
        <authorList>
            <person name="Coughlan A.Y."/>
            <person name="Lombardi L."/>
            <person name="Braun-Galleani S."/>
            <person name="Martos A.R."/>
            <person name="Galeote V."/>
            <person name="Bigey F."/>
            <person name="Dequin S."/>
            <person name="Byrne K.P."/>
            <person name="Wolfe K.H."/>
        </authorList>
    </citation>
    <scope>NUCLEOTIDE SEQUENCE [LARGE SCALE GENOMIC DNA]</scope>
    <source>
        <strain evidence="7 8">CBS764</strain>
    </source>
</reference>
<feature type="domain" description="GATA-type" evidence="6">
    <location>
        <begin position="434"/>
        <end position="470"/>
    </location>
</feature>
<sequence length="536" mass="59395">MCATKMVTMRTPTEEHFHKSGELDDPRERSPRNSRAFHSYQTEHHLLSRQTHTHVRNPSLPTLLNVDSSHSSAAETSPLTQEPMQDPSGHHLITPPSSSTRVQFKTPIWKSGSSEHSEFELSSAFRHDSTSSTRRQSSIESLMRAAATVESDTDLNKTYQDKVATILELKNEISNTIRNWPIAKDTSSQELYSAQKSSDSGTGGSSDKILLDQISCENLASLNEVTQRLNNAVKELVYLKEHVRYLKESAAAISRARPVSDSGKRVTLPPIEALTMNLPKKASSKNFQFKNEAAKTSVVPPALEQQKRSSSFHDPRKSHERLSASRISGSATWPPSYIGANHRPTLSDPSAYRNMGKADGSAQEMQYSKPITVPVPPGTRPIILNAQSSLQTSVKMKNKIVKKRKKSSSEKSSPDYHRSLTHGLLLSEPIRKDEQSTTSCVHCGENSTPEWRRGPYGNRTLCNACGLFYRKLIKKFGVKDANLLMRFKKQVNPEDRRVPSVLNVPAAFISNLDNDSTLDAEYNTIGSISGPSSSGA</sequence>
<evidence type="ECO:0000256" key="3">
    <source>
        <dbReference type="ARBA" id="ARBA00022833"/>
    </source>
</evidence>
<dbReference type="Gene3D" id="3.30.50.10">
    <property type="entry name" value="Erythroid Transcription Factor GATA-1, subunit A"/>
    <property type="match status" value="1"/>
</dbReference>
<keyword evidence="2 4" id="KW-0863">Zinc-finger</keyword>
<dbReference type="CDD" id="cd00202">
    <property type="entry name" value="ZnF_GATA"/>
    <property type="match status" value="1"/>
</dbReference>
<dbReference type="InterPro" id="IPR013088">
    <property type="entry name" value="Znf_NHR/GATA"/>
</dbReference>
<dbReference type="GO" id="GO:0043565">
    <property type="term" value="F:sequence-specific DNA binding"/>
    <property type="evidence" value="ECO:0007669"/>
    <property type="project" value="InterPro"/>
</dbReference>
<evidence type="ECO:0000256" key="4">
    <source>
        <dbReference type="PROSITE-ProRule" id="PRU00094"/>
    </source>
</evidence>
<dbReference type="Pfam" id="PF00320">
    <property type="entry name" value="GATA"/>
    <property type="match status" value="1"/>
</dbReference>
<feature type="compositionally biased region" description="Basic and acidic residues" evidence="5">
    <location>
        <begin position="12"/>
        <end position="31"/>
    </location>
</feature>
<keyword evidence="8" id="KW-1185">Reference proteome</keyword>
<dbReference type="PROSITE" id="PS50114">
    <property type="entry name" value="GATA_ZN_FINGER_2"/>
    <property type="match status" value="1"/>
</dbReference>
<accession>A0A7G3ZAH2</accession>
<dbReference type="GO" id="GO:0006355">
    <property type="term" value="P:regulation of DNA-templated transcription"/>
    <property type="evidence" value="ECO:0007669"/>
    <property type="project" value="InterPro"/>
</dbReference>
<feature type="region of interest" description="Disordered" evidence="5">
    <location>
        <begin position="47"/>
        <end position="102"/>
    </location>
</feature>
<dbReference type="KEGG" id="tgb:HG536_0A03260"/>
<name>A0A7G3ZAH2_9SACH</name>
<feature type="region of interest" description="Disordered" evidence="5">
    <location>
        <begin position="1"/>
        <end position="34"/>
    </location>
</feature>
<dbReference type="RefSeq" id="XP_037137183.1">
    <property type="nucleotide sequence ID" value="XM_037281288.1"/>
</dbReference>
<evidence type="ECO:0000313" key="8">
    <source>
        <dbReference type="Proteomes" id="UP000515788"/>
    </source>
</evidence>
<feature type="region of interest" description="Disordered" evidence="5">
    <location>
        <begin position="397"/>
        <end position="421"/>
    </location>
</feature>
<dbReference type="InterPro" id="IPR000679">
    <property type="entry name" value="Znf_GATA"/>
</dbReference>